<dbReference type="GO" id="GO:0005737">
    <property type="term" value="C:cytoplasm"/>
    <property type="evidence" value="ECO:0007669"/>
    <property type="project" value="TreeGrafter"/>
</dbReference>
<evidence type="ECO:0000256" key="2">
    <source>
        <dbReference type="ARBA" id="ARBA00022857"/>
    </source>
</evidence>
<dbReference type="GO" id="GO:0016616">
    <property type="term" value="F:oxidoreductase activity, acting on the CH-OH group of donors, NAD or NADP as acceptor"/>
    <property type="evidence" value="ECO:0007669"/>
    <property type="project" value="TreeGrafter"/>
</dbReference>
<sequence>MSDTASQVVIEGDVAFVTGAASGFGLALSNELVSRGVCVIMVDIVEDSCKKAADELNAKTGKNVAIAVKADSTVFEEQLAAYELGKEVFGRVDYFFANAGIVERPWIPPFSPSTSSTRPITKPNLRTLDVDLNGQLNTAALAFQVFERQEPNPRNGFRGKLVFTASVVGYYAVKSAPLYSTAKAGIVHFMRSAAQYYEDKGITVNAISPNITVTAITSQEILSLFNQEDLCSIDLVVEQMISVLGSCKDNGRAISITGKTVWDNPPDTLMRDQVLPVLSVGDDAIGKALGLWQ</sequence>
<dbReference type="PANTHER" id="PTHR44229">
    <property type="entry name" value="15-HYDROXYPROSTAGLANDIN DEHYDROGENASE [NAD(+)]"/>
    <property type="match status" value="1"/>
</dbReference>
<evidence type="ECO:0000313" key="5">
    <source>
        <dbReference type="EMBL" id="KAF5354600.1"/>
    </source>
</evidence>
<comment type="caution">
    <text evidence="5">The sequence shown here is derived from an EMBL/GenBank/DDBJ whole genome shotgun (WGS) entry which is preliminary data.</text>
</comment>
<dbReference type="PANTHER" id="PTHR44229:SF4">
    <property type="entry name" value="15-HYDROXYPROSTAGLANDIN DEHYDROGENASE [NAD(+)]"/>
    <property type="match status" value="1"/>
</dbReference>
<comment type="similarity">
    <text evidence="1 4">Belongs to the short-chain dehydrogenases/reductases (SDR) family.</text>
</comment>
<keyword evidence="6" id="KW-1185">Reference proteome</keyword>
<dbReference type="Pfam" id="PF00106">
    <property type="entry name" value="adh_short"/>
    <property type="match status" value="1"/>
</dbReference>
<dbReference type="InterPro" id="IPR020904">
    <property type="entry name" value="Sc_DH/Rdtase_CS"/>
</dbReference>
<proteinExistence type="inferred from homology"/>
<dbReference type="InterPro" id="IPR036291">
    <property type="entry name" value="NAD(P)-bd_dom_sf"/>
</dbReference>
<dbReference type="AlphaFoldDB" id="A0A8H5D6V8"/>
<evidence type="ECO:0000313" key="6">
    <source>
        <dbReference type="Proteomes" id="UP000559256"/>
    </source>
</evidence>
<evidence type="ECO:0000256" key="4">
    <source>
        <dbReference type="RuleBase" id="RU000363"/>
    </source>
</evidence>
<keyword evidence="2" id="KW-0521">NADP</keyword>
<name>A0A8H5D6V8_9AGAR</name>
<reference evidence="5 6" key="1">
    <citation type="journal article" date="2020" name="ISME J.">
        <title>Uncovering the hidden diversity of litter-decomposition mechanisms in mushroom-forming fungi.</title>
        <authorList>
            <person name="Floudas D."/>
            <person name="Bentzer J."/>
            <person name="Ahren D."/>
            <person name="Johansson T."/>
            <person name="Persson P."/>
            <person name="Tunlid A."/>
        </authorList>
    </citation>
    <scope>NUCLEOTIDE SEQUENCE [LARGE SCALE GENOMIC DNA]</scope>
    <source>
        <strain evidence="5 6">CBS 291.85</strain>
    </source>
</reference>
<dbReference type="OrthoDB" id="5371740at2759"/>
<gene>
    <name evidence="5" type="ORF">D9758_011181</name>
</gene>
<evidence type="ECO:0000256" key="3">
    <source>
        <dbReference type="ARBA" id="ARBA00023002"/>
    </source>
</evidence>
<organism evidence="5 6">
    <name type="scientific">Tetrapyrgos nigripes</name>
    <dbReference type="NCBI Taxonomy" id="182062"/>
    <lineage>
        <taxon>Eukaryota</taxon>
        <taxon>Fungi</taxon>
        <taxon>Dikarya</taxon>
        <taxon>Basidiomycota</taxon>
        <taxon>Agaricomycotina</taxon>
        <taxon>Agaricomycetes</taxon>
        <taxon>Agaricomycetidae</taxon>
        <taxon>Agaricales</taxon>
        <taxon>Marasmiineae</taxon>
        <taxon>Marasmiaceae</taxon>
        <taxon>Tetrapyrgos</taxon>
    </lineage>
</organism>
<dbReference type="InterPro" id="IPR002347">
    <property type="entry name" value="SDR_fam"/>
</dbReference>
<keyword evidence="3" id="KW-0560">Oxidoreductase</keyword>
<dbReference type="PROSITE" id="PS00061">
    <property type="entry name" value="ADH_SHORT"/>
    <property type="match status" value="1"/>
</dbReference>
<evidence type="ECO:0000256" key="1">
    <source>
        <dbReference type="ARBA" id="ARBA00006484"/>
    </source>
</evidence>
<dbReference type="PRINTS" id="PR00081">
    <property type="entry name" value="GDHRDH"/>
</dbReference>
<protein>
    <recommendedName>
        <fullName evidence="7">NAD(P)-binding protein</fullName>
    </recommendedName>
</protein>
<dbReference type="Gene3D" id="3.40.50.720">
    <property type="entry name" value="NAD(P)-binding Rossmann-like Domain"/>
    <property type="match status" value="1"/>
</dbReference>
<accession>A0A8H5D6V8</accession>
<dbReference type="SUPFAM" id="SSF51735">
    <property type="entry name" value="NAD(P)-binding Rossmann-fold domains"/>
    <property type="match status" value="1"/>
</dbReference>
<dbReference type="Proteomes" id="UP000559256">
    <property type="component" value="Unassembled WGS sequence"/>
</dbReference>
<evidence type="ECO:0008006" key="7">
    <source>
        <dbReference type="Google" id="ProtNLM"/>
    </source>
</evidence>
<dbReference type="EMBL" id="JAACJM010000058">
    <property type="protein sequence ID" value="KAF5354600.1"/>
    <property type="molecule type" value="Genomic_DNA"/>
</dbReference>
<dbReference type="PRINTS" id="PR00080">
    <property type="entry name" value="SDRFAMILY"/>
</dbReference>